<name>A0ABS7DE48_9BACL</name>
<dbReference type="PANTHER" id="PTHR24220">
    <property type="entry name" value="IMPORT ATP-BINDING PROTEIN"/>
    <property type="match status" value="1"/>
</dbReference>
<proteinExistence type="predicted"/>
<keyword evidence="1" id="KW-0813">Transport</keyword>
<evidence type="ECO:0000313" key="6">
    <source>
        <dbReference type="Proteomes" id="UP000812277"/>
    </source>
</evidence>
<dbReference type="InterPro" id="IPR015854">
    <property type="entry name" value="ABC_transpr_LolD-like"/>
</dbReference>
<dbReference type="Pfam" id="PF00005">
    <property type="entry name" value="ABC_tran"/>
    <property type="match status" value="1"/>
</dbReference>
<gene>
    <name evidence="5" type="ORF">K0T92_22245</name>
</gene>
<dbReference type="PROSITE" id="PS00211">
    <property type="entry name" value="ABC_TRANSPORTER_1"/>
    <property type="match status" value="1"/>
</dbReference>
<dbReference type="InterPro" id="IPR017911">
    <property type="entry name" value="MacB-like_ATP-bd"/>
</dbReference>
<dbReference type="SMART" id="SM00382">
    <property type="entry name" value="AAA"/>
    <property type="match status" value="1"/>
</dbReference>
<dbReference type="InterPro" id="IPR003439">
    <property type="entry name" value="ABC_transporter-like_ATP-bd"/>
</dbReference>
<dbReference type="PANTHER" id="PTHR24220:SF86">
    <property type="entry name" value="ABC TRANSPORTER ABCH.1"/>
    <property type="match status" value="1"/>
</dbReference>
<dbReference type="CDD" id="cd03255">
    <property type="entry name" value="ABC_MJ0796_LolCDE_FtsE"/>
    <property type="match status" value="1"/>
</dbReference>
<comment type="caution">
    <text evidence="5">The sequence shown here is derived from an EMBL/GenBank/DDBJ whole genome shotgun (WGS) entry which is preliminary data.</text>
</comment>
<dbReference type="PROSITE" id="PS50893">
    <property type="entry name" value="ABC_TRANSPORTER_2"/>
    <property type="match status" value="1"/>
</dbReference>
<evidence type="ECO:0000256" key="1">
    <source>
        <dbReference type="ARBA" id="ARBA00022448"/>
    </source>
</evidence>
<sequence length="248" mass="27469">MNEEQHIGIELKDIVKSYRMGGEMVTTLRGISLHVYSGEFLAIVGPSGSGKSTLMNIIGCLDTPSSGSYTIDGQDTSRLSDNRLAEIRNHKIGFIFQSFHLLTQLTALENVELPLVYRGLSSRQRRERAVTALTRMGLQDRMHHKPKELSGGQQQRVAIARALAGNPTILLADEPTGALDTKTGREVLHIFDELHKAGHTIVLITHDPEVAERAESVVRITDGVLTEERRGRHALQSRRPDGLEEHSL</sequence>
<dbReference type="RefSeq" id="WP_219874701.1">
    <property type="nucleotide sequence ID" value="NZ_JAHZIJ010000025.1"/>
</dbReference>
<evidence type="ECO:0000256" key="2">
    <source>
        <dbReference type="ARBA" id="ARBA00022741"/>
    </source>
</evidence>
<keyword evidence="2" id="KW-0547">Nucleotide-binding</keyword>
<dbReference type="InterPro" id="IPR003593">
    <property type="entry name" value="AAA+_ATPase"/>
</dbReference>
<feature type="domain" description="ABC transporter" evidence="4">
    <location>
        <begin position="9"/>
        <end position="247"/>
    </location>
</feature>
<dbReference type="InterPro" id="IPR017871">
    <property type="entry name" value="ABC_transporter-like_CS"/>
</dbReference>
<accession>A0ABS7DE48</accession>
<evidence type="ECO:0000259" key="4">
    <source>
        <dbReference type="PROSITE" id="PS50893"/>
    </source>
</evidence>
<reference evidence="5 6" key="1">
    <citation type="submission" date="2021-07" db="EMBL/GenBank/DDBJ databases">
        <title>Paenibacillus radiodurans sp. nov., isolated from the southeastern edge of Tengger Desert.</title>
        <authorList>
            <person name="Zhang G."/>
        </authorList>
    </citation>
    <scope>NUCLEOTIDE SEQUENCE [LARGE SCALE GENOMIC DNA]</scope>
    <source>
        <strain evidence="5 6">DT7-4</strain>
    </source>
</reference>
<dbReference type="EMBL" id="JAHZIJ010000025">
    <property type="protein sequence ID" value="MBW7477443.1"/>
    <property type="molecule type" value="Genomic_DNA"/>
</dbReference>
<evidence type="ECO:0000256" key="3">
    <source>
        <dbReference type="ARBA" id="ARBA00022840"/>
    </source>
</evidence>
<dbReference type="InterPro" id="IPR027417">
    <property type="entry name" value="P-loop_NTPase"/>
</dbReference>
<dbReference type="Proteomes" id="UP000812277">
    <property type="component" value="Unassembled WGS sequence"/>
</dbReference>
<protein>
    <submittedName>
        <fullName evidence="5">ABC transporter ATP-binding protein</fullName>
    </submittedName>
</protein>
<keyword evidence="6" id="KW-1185">Reference proteome</keyword>
<dbReference type="SUPFAM" id="SSF52540">
    <property type="entry name" value="P-loop containing nucleoside triphosphate hydrolases"/>
    <property type="match status" value="1"/>
</dbReference>
<dbReference type="Gene3D" id="3.40.50.300">
    <property type="entry name" value="P-loop containing nucleotide triphosphate hydrolases"/>
    <property type="match status" value="1"/>
</dbReference>
<evidence type="ECO:0000313" key="5">
    <source>
        <dbReference type="EMBL" id="MBW7477443.1"/>
    </source>
</evidence>
<keyword evidence="3 5" id="KW-0067">ATP-binding</keyword>
<dbReference type="GO" id="GO:0005524">
    <property type="term" value="F:ATP binding"/>
    <property type="evidence" value="ECO:0007669"/>
    <property type="project" value="UniProtKB-KW"/>
</dbReference>
<organism evidence="5 6">
    <name type="scientific">Paenibacillus oenotherae</name>
    <dbReference type="NCBI Taxonomy" id="1435645"/>
    <lineage>
        <taxon>Bacteria</taxon>
        <taxon>Bacillati</taxon>
        <taxon>Bacillota</taxon>
        <taxon>Bacilli</taxon>
        <taxon>Bacillales</taxon>
        <taxon>Paenibacillaceae</taxon>
        <taxon>Paenibacillus</taxon>
    </lineage>
</organism>